<feature type="domain" description="N-acetyltransferase" evidence="1">
    <location>
        <begin position="129"/>
        <end position="265"/>
    </location>
</feature>
<evidence type="ECO:0000313" key="2">
    <source>
        <dbReference type="EMBL" id="KIR65443.1"/>
    </source>
</evidence>
<accession>A0A0D0VXJ2</accession>
<sequence>MTDLDATTLREAYDNQLKAWAPDPLPEGVTVERDGPLVRVLGLDHGGFLTYRDLGGLTGAALDALIARQVELFRARGESVEWKLHGHDEPADLPDRLRAAGFVPQERETVVIGPVAPLAATLPVAPEGVRLREVTARADLDRIMAMEEEVWGESRDHLADGLEKEIAADPQSITVVVAEAGETVVSAGWVRYVAGTGFATLWGGSTLAQWRRRGIYRALVGYRARLAAQRGRTLLQVDASEDSRPILQRLGLVPVTTTTPYIYTP</sequence>
<evidence type="ECO:0000259" key="1">
    <source>
        <dbReference type="PROSITE" id="PS51186"/>
    </source>
</evidence>
<dbReference type="GeneID" id="301304173"/>
<dbReference type="Proteomes" id="UP000032254">
    <property type="component" value="Unassembled WGS sequence"/>
</dbReference>
<evidence type="ECO:0000313" key="3">
    <source>
        <dbReference type="Proteomes" id="UP000032254"/>
    </source>
</evidence>
<dbReference type="GO" id="GO:0016747">
    <property type="term" value="F:acyltransferase activity, transferring groups other than amino-acyl groups"/>
    <property type="evidence" value="ECO:0007669"/>
    <property type="project" value="InterPro"/>
</dbReference>
<dbReference type="InterPro" id="IPR016181">
    <property type="entry name" value="Acyl_CoA_acyltransferase"/>
</dbReference>
<dbReference type="PROSITE" id="PS51186">
    <property type="entry name" value="GNAT"/>
    <property type="match status" value="1"/>
</dbReference>
<dbReference type="Gene3D" id="3.40.630.30">
    <property type="match status" value="1"/>
</dbReference>
<gene>
    <name evidence="2" type="ORF">TK50_08495</name>
</gene>
<dbReference type="AlphaFoldDB" id="A0A0D0VXJ2"/>
<dbReference type="PATRIC" id="fig|47853.6.peg.1804"/>
<dbReference type="OrthoDB" id="164800at2"/>
<dbReference type="EMBL" id="JXSX01000001">
    <property type="protein sequence ID" value="KIR65443.1"/>
    <property type="molecule type" value="Genomic_DNA"/>
</dbReference>
<keyword evidence="3" id="KW-1185">Reference proteome</keyword>
<dbReference type="SUPFAM" id="SSF55729">
    <property type="entry name" value="Acyl-CoA N-acyltransferases (Nat)"/>
    <property type="match status" value="1"/>
</dbReference>
<reference evidence="2 3" key="1">
    <citation type="submission" date="2015-01" db="EMBL/GenBank/DDBJ databases">
        <title>Sequencing and annotation of Micromonospora carbonacea strain JXNU-1 genome.</title>
        <authorList>
            <person name="Long Z."/>
            <person name="Huang Y."/>
            <person name="Jiang Y."/>
        </authorList>
    </citation>
    <scope>NUCLEOTIDE SEQUENCE [LARGE SCALE GENOMIC DNA]</scope>
    <source>
        <strain evidence="2 3">JXNU-1</strain>
    </source>
</reference>
<proteinExistence type="predicted"/>
<dbReference type="RefSeq" id="WP_043962231.1">
    <property type="nucleotide sequence ID" value="NZ_JBEZEP010000033.1"/>
</dbReference>
<keyword evidence="2" id="KW-0808">Transferase</keyword>
<comment type="caution">
    <text evidence="2">The sequence shown here is derived from an EMBL/GenBank/DDBJ whole genome shotgun (WGS) entry which is preliminary data.</text>
</comment>
<organism evidence="2 3">
    <name type="scientific">Micromonospora haikouensis</name>
    <dbReference type="NCBI Taxonomy" id="686309"/>
    <lineage>
        <taxon>Bacteria</taxon>
        <taxon>Bacillati</taxon>
        <taxon>Actinomycetota</taxon>
        <taxon>Actinomycetes</taxon>
        <taxon>Micromonosporales</taxon>
        <taxon>Micromonosporaceae</taxon>
        <taxon>Micromonospora</taxon>
    </lineage>
</organism>
<protein>
    <submittedName>
        <fullName evidence="2">Acetyltransferase</fullName>
    </submittedName>
</protein>
<dbReference type="InterPro" id="IPR000182">
    <property type="entry name" value="GNAT_dom"/>
</dbReference>
<name>A0A0D0VXJ2_9ACTN</name>